<dbReference type="Pfam" id="PF01266">
    <property type="entry name" value="DAO"/>
    <property type="match status" value="1"/>
</dbReference>
<dbReference type="EMBL" id="RCVM01000003">
    <property type="protein sequence ID" value="RLY04349.1"/>
    <property type="molecule type" value="Genomic_DNA"/>
</dbReference>
<evidence type="ECO:0000256" key="1">
    <source>
        <dbReference type="ARBA" id="ARBA00001974"/>
    </source>
</evidence>
<feature type="domain" description="FAD dependent oxidoreductase" evidence="5">
    <location>
        <begin position="3"/>
        <end position="343"/>
    </location>
</feature>
<dbReference type="GO" id="GO:0016491">
    <property type="term" value="F:oxidoreductase activity"/>
    <property type="evidence" value="ECO:0007669"/>
    <property type="project" value="UniProtKB-KW"/>
</dbReference>
<accession>A0A3L9DX97</accession>
<name>A0A3L9DX97_9STRE</name>
<dbReference type="Gene3D" id="3.30.9.10">
    <property type="entry name" value="D-Amino Acid Oxidase, subunit A, domain 2"/>
    <property type="match status" value="1"/>
</dbReference>
<organism evidence="6 7">
    <name type="scientific">Streptococcus hillyeri</name>
    <dbReference type="NCBI Taxonomy" id="2282420"/>
    <lineage>
        <taxon>Bacteria</taxon>
        <taxon>Bacillati</taxon>
        <taxon>Bacillota</taxon>
        <taxon>Bacilli</taxon>
        <taxon>Lactobacillales</taxon>
        <taxon>Streptococcaceae</taxon>
        <taxon>Streptococcus</taxon>
    </lineage>
</organism>
<protein>
    <submittedName>
        <fullName evidence="6">FAD-binding oxidoreductase</fullName>
    </submittedName>
</protein>
<evidence type="ECO:0000313" key="6">
    <source>
        <dbReference type="EMBL" id="RLY04349.1"/>
    </source>
</evidence>
<evidence type="ECO:0000256" key="3">
    <source>
        <dbReference type="ARBA" id="ARBA00022630"/>
    </source>
</evidence>
<dbReference type="Proteomes" id="UP000279194">
    <property type="component" value="Unassembled WGS sequence"/>
</dbReference>
<gene>
    <name evidence="6" type="ORF">EAF07_02560</name>
</gene>
<comment type="cofactor">
    <cofactor evidence="1">
        <name>FAD</name>
        <dbReference type="ChEBI" id="CHEBI:57692"/>
    </cofactor>
</comment>
<evidence type="ECO:0000256" key="4">
    <source>
        <dbReference type="ARBA" id="ARBA00023002"/>
    </source>
</evidence>
<dbReference type="AlphaFoldDB" id="A0A3L9DX97"/>
<reference evidence="6 7" key="1">
    <citation type="submission" date="2018-10" db="EMBL/GenBank/DDBJ databases">
        <title>Streptococcus hillyeri sp. nov., isolated from equine tracheal sample.</title>
        <authorList>
            <person name="Macfadyen A.C."/>
            <person name="Waller A."/>
            <person name="Paterson G.K."/>
        </authorList>
    </citation>
    <scope>NUCLEOTIDE SEQUENCE [LARGE SCALE GENOMIC DNA]</scope>
    <source>
        <strain evidence="6 7">28462</strain>
    </source>
</reference>
<proteinExistence type="inferred from homology"/>
<evidence type="ECO:0000259" key="5">
    <source>
        <dbReference type="Pfam" id="PF01266"/>
    </source>
</evidence>
<evidence type="ECO:0000313" key="7">
    <source>
        <dbReference type="Proteomes" id="UP000279194"/>
    </source>
</evidence>
<keyword evidence="3" id="KW-0285">Flavoprotein</keyword>
<dbReference type="InterPro" id="IPR006076">
    <property type="entry name" value="FAD-dep_OxRdtase"/>
</dbReference>
<keyword evidence="7" id="KW-1185">Reference proteome</keyword>
<keyword evidence="4" id="KW-0560">Oxidoreductase</keyword>
<dbReference type="OrthoDB" id="9805337at2"/>
<dbReference type="GO" id="GO:0005737">
    <property type="term" value="C:cytoplasm"/>
    <property type="evidence" value="ECO:0007669"/>
    <property type="project" value="TreeGrafter"/>
</dbReference>
<comment type="caution">
    <text evidence="6">The sequence shown here is derived from an EMBL/GenBank/DDBJ whole genome shotgun (WGS) entry which is preliminary data.</text>
</comment>
<dbReference type="SUPFAM" id="SSF54373">
    <property type="entry name" value="FAD-linked reductases, C-terminal domain"/>
    <property type="match status" value="1"/>
</dbReference>
<comment type="similarity">
    <text evidence="2">Belongs to the DadA oxidoreductase family.</text>
</comment>
<dbReference type="PANTHER" id="PTHR13847:SF286">
    <property type="entry name" value="D-AMINO ACID DEHYDROGENASE"/>
    <property type="match status" value="1"/>
</dbReference>
<dbReference type="RefSeq" id="WP_121834863.1">
    <property type="nucleotide sequence ID" value="NZ_RCVM01000003.1"/>
</dbReference>
<evidence type="ECO:0000256" key="2">
    <source>
        <dbReference type="ARBA" id="ARBA00009410"/>
    </source>
</evidence>
<dbReference type="InterPro" id="IPR036188">
    <property type="entry name" value="FAD/NAD-bd_sf"/>
</dbReference>
<dbReference type="Gene3D" id="3.50.50.60">
    <property type="entry name" value="FAD/NAD(P)-binding domain"/>
    <property type="match status" value="1"/>
</dbReference>
<dbReference type="SUPFAM" id="SSF51905">
    <property type="entry name" value="FAD/NAD(P)-binding domain"/>
    <property type="match status" value="1"/>
</dbReference>
<dbReference type="PANTHER" id="PTHR13847">
    <property type="entry name" value="SARCOSINE DEHYDROGENASE-RELATED"/>
    <property type="match status" value="1"/>
</dbReference>
<sequence length="364" mass="39886">MKKIAIIGAGIVGSTAAYYLSKSDVEVTIFDEGIGQATKAAAGIICPWFSRRRHKAWYRLARFGADFYPELLRDLKEDGVATDFYDQSGALLLKSRPEYLEELHELAESRLVESPLIGSLSVQTLAEVQKRFPDLTGFDKGILASGAARVEGSQLTETLIKASGFTLLKEKAELKRLSDGTYRVNGQVFDSVILACGAWLPEILEPLGYQVDVSPQKGQLRDYYFDDLETGHNPVIIPEGEIDVIPFAGGKVSVGASHEKNMGFDLTVDESILVDFEEKASAFFPRLKEASHKNDRIGIRAYTSDFCPFIGEIPDLNGVYAVSGLGSSGLTTGPLLGKMLSQLVTNQTPDLSVSDYPIERYINQ</sequence>